<dbReference type="Gene3D" id="1.10.287.130">
    <property type="match status" value="1"/>
</dbReference>
<dbReference type="SUPFAM" id="SSF55785">
    <property type="entry name" value="PYP-like sensor domain (PAS domain)"/>
    <property type="match status" value="1"/>
</dbReference>
<dbReference type="InterPro" id="IPR011006">
    <property type="entry name" value="CheY-like_superfamily"/>
</dbReference>
<keyword evidence="3 4" id="KW-0597">Phosphoprotein</keyword>
<feature type="domain" description="PAS" evidence="7">
    <location>
        <begin position="135"/>
        <end position="177"/>
    </location>
</feature>
<comment type="catalytic activity">
    <reaction evidence="1">
        <text>ATP + protein L-histidine = ADP + protein N-phospho-L-histidine.</text>
        <dbReference type="EC" id="2.7.13.3"/>
    </reaction>
</comment>
<dbReference type="InterPro" id="IPR000014">
    <property type="entry name" value="PAS"/>
</dbReference>
<evidence type="ECO:0000256" key="3">
    <source>
        <dbReference type="ARBA" id="ARBA00022553"/>
    </source>
</evidence>
<evidence type="ECO:0000256" key="2">
    <source>
        <dbReference type="ARBA" id="ARBA00012438"/>
    </source>
</evidence>
<name>A0A2Z4GG63_9BACT</name>
<dbReference type="InterPro" id="IPR003594">
    <property type="entry name" value="HATPase_dom"/>
</dbReference>
<dbReference type="InterPro" id="IPR036097">
    <property type="entry name" value="HisK_dim/P_sf"/>
</dbReference>
<dbReference type="SUPFAM" id="SSF52172">
    <property type="entry name" value="CheY-like"/>
    <property type="match status" value="1"/>
</dbReference>
<dbReference type="PANTHER" id="PTHR43547:SF2">
    <property type="entry name" value="HYBRID SIGNAL TRANSDUCTION HISTIDINE KINASE C"/>
    <property type="match status" value="1"/>
</dbReference>
<dbReference type="SMART" id="SM00448">
    <property type="entry name" value="REC"/>
    <property type="match status" value="1"/>
</dbReference>
<reference evidence="8 9" key="1">
    <citation type="submission" date="2018-05" db="EMBL/GenBank/DDBJ databases">
        <title>Complete genome sequence of Arcticibacterium luteifluviistationis SM1504T, a cytophagaceae bacterium isolated from Arctic surface seawater.</title>
        <authorList>
            <person name="Li Y."/>
            <person name="Qin Q.-L."/>
        </authorList>
    </citation>
    <scope>NUCLEOTIDE SEQUENCE [LARGE SCALE GENOMIC DNA]</scope>
    <source>
        <strain evidence="8 9">SM1504</strain>
    </source>
</reference>
<dbReference type="InterPro" id="IPR004358">
    <property type="entry name" value="Sig_transdc_His_kin-like_C"/>
</dbReference>
<dbReference type="Gene3D" id="3.30.450.20">
    <property type="entry name" value="PAS domain"/>
    <property type="match status" value="1"/>
</dbReference>
<dbReference type="Gene3D" id="3.40.50.2300">
    <property type="match status" value="1"/>
</dbReference>
<dbReference type="EMBL" id="CP029480">
    <property type="protein sequence ID" value="AWW00393.1"/>
    <property type="molecule type" value="Genomic_DNA"/>
</dbReference>
<dbReference type="PRINTS" id="PR00344">
    <property type="entry name" value="BCTRLSENSOR"/>
</dbReference>
<dbReference type="InterPro" id="IPR005467">
    <property type="entry name" value="His_kinase_dom"/>
</dbReference>
<dbReference type="KEGG" id="als:DJ013_20325"/>
<dbReference type="InterPro" id="IPR003661">
    <property type="entry name" value="HisK_dim/P_dom"/>
</dbReference>
<feature type="modified residue" description="4-aspartylphosphate" evidence="4">
    <location>
        <position position="57"/>
    </location>
</feature>
<dbReference type="Pfam" id="PF00072">
    <property type="entry name" value="Response_reg"/>
    <property type="match status" value="1"/>
</dbReference>
<dbReference type="PROSITE" id="PS50109">
    <property type="entry name" value="HIS_KIN"/>
    <property type="match status" value="1"/>
</dbReference>
<dbReference type="PROSITE" id="PS50112">
    <property type="entry name" value="PAS"/>
    <property type="match status" value="1"/>
</dbReference>
<keyword evidence="9" id="KW-1185">Reference proteome</keyword>
<dbReference type="Pfam" id="PF02518">
    <property type="entry name" value="HATPase_c"/>
    <property type="match status" value="1"/>
</dbReference>
<dbReference type="EC" id="2.7.13.3" evidence="2"/>
<dbReference type="RefSeq" id="WP_111373759.1">
    <property type="nucleotide sequence ID" value="NZ_CP029480.1"/>
</dbReference>
<evidence type="ECO:0000256" key="4">
    <source>
        <dbReference type="PROSITE-ProRule" id="PRU00169"/>
    </source>
</evidence>
<dbReference type="InterPro" id="IPR036890">
    <property type="entry name" value="HATPase_C_sf"/>
</dbReference>
<dbReference type="Gene3D" id="3.30.565.10">
    <property type="entry name" value="Histidine kinase-like ATPase, C-terminal domain"/>
    <property type="match status" value="1"/>
</dbReference>
<protein>
    <recommendedName>
        <fullName evidence="2">histidine kinase</fullName>
        <ecNumber evidence="2">2.7.13.3</ecNumber>
    </recommendedName>
</protein>
<dbReference type="Pfam" id="PF00512">
    <property type="entry name" value="HisKA"/>
    <property type="match status" value="1"/>
</dbReference>
<dbReference type="CDD" id="cd00082">
    <property type="entry name" value="HisKA"/>
    <property type="match status" value="1"/>
</dbReference>
<evidence type="ECO:0000313" key="8">
    <source>
        <dbReference type="EMBL" id="AWW00393.1"/>
    </source>
</evidence>
<dbReference type="SUPFAM" id="SSF47384">
    <property type="entry name" value="Homodimeric domain of signal transducing histidine kinase"/>
    <property type="match status" value="1"/>
</dbReference>
<feature type="domain" description="Histidine kinase" evidence="5">
    <location>
        <begin position="270"/>
        <end position="470"/>
    </location>
</feature>
<dbReference type="InterPro" id="IPR035965">
    <property type="entry name" value="PAS-like_dom_sf"/>
</dbReference>
<evidence type="ECO:0000259" key="5">
    <source>
        <dbReference type="PROSITE" id="PS50109"/>
    </source>
</evidence>
<dbReference type="OrthoDB" id="9806995at2"/>
<dbReference type="InterPro" id="IPR001789">
    <property type="entry name" value="Sig_transdc_resp-reg_receiver"/>
</dbReference>
<evidence type="ECO:0000256" key="1">
    <source>
        <dbReference type="ARBA" id="ARBA00000085"/>
    </source>
</evidence>
<organism evidence="8 9">
    <name type="scientific">Arcticibacterium luteifluviistationis</name>
    <dbReference type="NCBI Taxonomy" id="1784714"/>
    <lineage>
        <taxon>Bacteria</taxon>
        <taxon>Pseudomonadati</taxon>
        <taxon>Bacteroidota</taxon>
        <taxon>Cytophagia</taxon>
        <taxon>Cytophagales</taxon>
        <taxon>Leadbetterellaceae</taxon>
        <taxon>Arcticibacterium</taxon>
    </lineage>
</organism>
<dbReference type="Proteomes" id="UP000249873">
    <property type="component" value="Chromosome"/>
</dbReference>
<dbReference type="AlphaFoldDB" id="A0A2Z4GG63"/>
<dbReference type="GO" id="GO:0000155">
    <property type="term" value="F:phosphorelay sensor kinase activity"/>
    <property type="evidence" value="ECO:0007669"/>
    <property type="project" value="InterPro"/>
</dbReference>
<evidence type="ECO:0000259" key="7">
    <source>
        <dbReference type="PROSITE" id="PS50112"/>
    </source>
</evidence>
<sequence length="470" mass="52513">MTQINLLLVEDDEEDFELFEDTLLEIPTYKFNITWAPTYKRALELIDSGSYDLFVVDYLLGAYSGLELCEQIKKDGNYLPVILLTGKGDTEIDRKASDLGVNDFLVKSTMTSTDLERSIRYSLKQSEILSALRISESKYKSVLRQSEDILFISEKSGKIMSVSNSLYNITGFRGADLSEMGIFNLIADADVRNSFLRKIAVKQNIVKQKVEIKCKNGELKTTFFTCNYQEGFTEPDFVHGVIIDKTDEIKAQKTALVYEKLESTARFMRTLAHEVRNPLSNISLAIEGMEAEEEEVSPYLSIIKRNSSRIDSIITKVLNSAQIEEKKFVSWDIVELIAKVIETIQDKAKLKGIELVVDLSAEPIMINLNEEQLSLAISNLLVNAVEAIDNNENGLIKILLDGNALVISDNGPGISKDDQSLIFEPYFTKKTNGIGLGLASSLSIFKAHKIDLDLISDLGEGATFVLKLPV</sequence>
<dbReference type="CDD" id="cd00075">
    <property type="entry name" value="HATPase"/>
    <property type="match status" value="1"/>
</dbReference>
<accession>A0A2Z4GG63</accession>
<evidence type="ECO:0000313" key="9">
    <source>
        <dbReference type="Proteomes" id="UP000249873"/>
    </source>
</evidence>
<gene>
    <name evidence="8" type="ORF">DJ013_20325</name>
</gene>
<evidence type="ECO:0000259" key="6">
    <source>
        <dbReference type="PROSITE" id="PS50110"/>
    </source>
</evidence>
<dbReference type="SMART" id="SM00388">
    <property type="entry name" value="HisKA"/>
    <property type="match status" value="1"/>
</dbReference>
<dbReference type="NCBIfam" id="TIGR00229">
    <property type="entry name" value="sensory_box"/>
    <property type="match status" value="1"/>
</dbReference>
<feature type="domain" description="Response regulatory" evidence="6">
    <location>
        <begin position="5"/>
        <end position="122"/>
    </location>
</feature>
<dbReference type="SMART" id="SM00387">
    <property type="entry name" value="HATPase_c"/>
    <property type="match status" value="1"/>
</dbReference>
<dbReference type="PROSITE" id="PS50110">
    <property type="entry name" value="RESPONSE_REGULATORY"/>
    <property type="match status" value="1"/>
</dbReference>
<dbReference type="SUPFAM" id="SSF55874">
    <property type="entry name" value="ATPase domain of HSP90 chaperone/DNA topoisomerase II/histidine kinase"/>
    <property type="match status" value="1"/>
</dbReference>
<dbReference type="PANTHER" id="PTHR43547">
    <property type="entry name" value="TWO-COMPONENT HISTIDINE KINASE"/>
    <property type="match status" value="1"/>
</dbReference>
<proteinExistence type="predicted"/>